<evidence type="ECO:0000313" key="14">
    <source>
        <dbReference type="EnsemblPlants" id="ONIVA01G05620.1"/>
    </source>
</evidence>
<dbReference type="AlphaFoldDB" id="A0A0E0FH23"/>
<keyword evidence="11" id="KW-0732">Signal</keyword>
<feature type="transmembrane region" description="Helical" evidence="10">
    <location>
        <begin position="836"/>
        <end position="859"/>
    </location>
</feature>
<keyword evidence="6 10" id="KW-0812">Transmembrane</keyword>
<dbReference type="InterPro" id="IPR057425">
    <property type="entry name" value="DUF2921_N"/>
</dbReference>
<dbReference type="eggNOG" id="ENOG502QUZB">
    <property type="taxonomic scope" value="Eukaryota"/>
</dbReference>
<sequence>MVSRSLQLVGALLLPLLAVVSSFDPFHRDANPMGGGAGQGPFIPHEYVRFADVKRQCKSVLSSAAELTFDANRANGLMPELSFVKGDWKHDGDGDGGGGAPLLPFDGTDVAEDAAAGAARDPLPLASFSLTHVDAARRGRTALNVSGVLGVAISRNGTGPEMGPYVSPEFKVWPGNTELKVLLEGVYTENDDGESVLCMVGDAVLPARGGDAANPWGWAKHSDRDRFQPPITKDGNILLVLRYPKTLTLTTRAVHGELTSTNGKTHAAYFDAVHLLSQLGAYSNYQFGSEELVGTACKPHPYRDDVLAGGGGDRGLYKGTSFCGILDRFTSEDVLAVVPNWRCNTTDDALCRRLGPFETDKAVDATDGGFAGVRIVMQEVRCEPRTDGGEISARVSAVFRAVPPWEHAYTAAKRSGLGGATLSAEGVWRASSGQLCMVACLGVGAKACHSRVCLYLQTTFSATRRSITVGQITSIGGGAAHFPPLTFQRTVHPMELWSRFGVTGGEPLSLAYSYTKTKQAGEFLRRSEPFDFGTVIAKSLLSYPRKSGDAADETTSLSNLAEELTLHVAAVPDPFPRGRFERPFLQLEVLSLGSLVGRASPATFPGTPAAVGQSMASSSSSTTTKLDATAILNVSAELTISGDAYVNVSTLSLEGVYNPVDGRMYLIGCRRIQAPWRAFSAMGGVEEGMDCSIEVRVEYPPTTARWLINPTAKVHIASTRGGGDDPLRFNATALQTLPILYREQRQDILSRRSVEGILRVVTLAAAIAAEFSQLMYIKSHTDVMPYVSVVMLGVQAVGYSVPLITGAEALFARIAASSGDGGATPPPSYEVDKSQLYWTIDCVVKILILAAFLLTLRLVQKVWRSRIRLLTRSPLEPGRVPSDKKVLVYTSGAHLVGFAVVLAAHYVSVLARPVRSEASYMDARGEAHALREWAVTLEEYIGLAQDMFLLPQVIGNVVWRINCRPLKTGYYAGLTAVRLLPHVYDYVRAPAINPYFAEEYEFVNTSLDFYSRSGDVAIPLAAVALAAAVYVQQRWNYKIISKTVKTQQKKLQHLGSRVYERLPSMSSANFEAELVAGVNEGVGHGLRRDASLS</sequence>
<evidence type="ECO:0000256" key="8">
    <source>
        <dbReference type="ARBA" id="ARBA00022989"/>
    </source>
</evidence>
<reference evidence="14" key="1">
    <citation type="submission" date="2015-04" db="UniProtKB">
        <authorList>
            <consortium name="EnsemblPlants"/>
        </authorList>
    </citation>
    <scope>IDENTIFICATION</scope>
    <source>
        <strain evidence="14">SL10</strain>
    </source>
</reference>
<evidence type="ECO:0000256" key="5">
    <source>
        <dbReference type="ARBA" id="ARBA00022679"/>
    </source>
</evidence>
<dbReference type="EnsemblPlants" id="ONIVA01G05620.1">
    <property type="protein sequence ID" value="ONIVA01G05620.1"/>
    <property type="gene ID" value="ONIVA01G05620"/>
</dbReference>
<evidence type="ECO:0000313" key="15">
    <source>
        <dbReference type="Proteomes" id="UP000006591"/>
    </source>
</evidence>
<dbReference type="PANTHER" id="PTHR33389">
    <property type="entry name" value="FAMILY PROTEIN, PUTATIVE (DUF2921)-RELATED"/>
    <property type="match status" value="1"/>
</dbReference>
<keyword evidence="15" id="KW-1185">Reference proteome</keyword>
<evidence type="ECO:0000256" key="11">
    <source>
        <dbReference type="SAM" id="SignalP"/>
    </source>
</evidence>
<feature type="domain" description="DUF2921" evidence="13">
    <location>
        <begin position="526"/>
        <end position="731"/>
    </location>
</feature>
<organism evidence="14">
    <name type="scientific">Oryza nivara</name>
    <name type="common">Indian wild rice</name>
    <name type="synonym">Oryza sativa f. spontanea</name>
    <dbReference type="NCBI Taxonomy" id="4536"/>
    <lineage>
        <taxon>Eukaryota</taxon>
        <taxon>Viridiplantae</taxon>
        <taxon>Streptophyta</taxon>
        <taxon>Embryophyta</taxon>
        <taxon>Tracheophyta</taxon>
        <taxon>Spermatophyta</taxon>
        <taxon>Magnoliopsida</taxon>
        <taxon>Liliopsida</taxon>
        <taxon>Poales</taxon>
        <taxon>Poaceae</taxon>
        <taxon>BOP clade</taxon>
        <taxon>Oryzoideae</taxon>
        <taxon>Oryzeae</taxon>
        <taxon>Oryzinae</taxon>
        <taxon>Oryza</taxon>
    </lineage>
</organism>
<dbReference type="Proteomes" id="UP000006591">
    <property type="component" value="Chromosome 1"/>
</dbReference>
<dbReference type="Pfam" id="PF11145">
    <property type="entry name" value="DUF2921"/>
    <property type="match status" value="1"/>
</dbReference>
<name>A0A0E0FH23_ORYNI</name>
<dbReference type="Pfam" id="PF25333">
    <property type="entry name" value="DUF2921_N"/>
    <property type="match status" value="3"/>
</dbReference>
<evidence type="ECO:0000256" key="3">
    <source>
        <dbReference type="ARBA" id="ARBA00004906"/>
    </source>
</evidence>
<evidence type="ECO:0000256" key="6">
    <source>
        <dbReference type="ARBA" id="ARBA00022692"/>
    </source>
</evidence>
<evidence type="ECO:0000256" key="10">
    <source>
        <dbReference type="SAM" id="Phobius"/>
    </source>
</evidence>
<feature type="domain" description="DUF2921" evidence="13">
    <location>
        <begin position="312"/>
        <end position="485"/>
    </location>
</feature>
<dbReference type="STRING" id="4536.A0A0E0FH23"/>
<dbReference type="PANTHER" id="PTHR33389:SF4">
    <property type="entry name" value="PII, URIDYLYLTRANSFERASE (DUF2921)"/>
    <property type="match status" value="1"/>
</dbReference>
<keyword evidence="9 10" id="KW-0472">Membrane</keyword>
<evidence type="ECO:0000256" key="9">
    <source>
        <dbReference type="ARBA" id="ARBA00023136"/>
    </source>
</evidence>
<feature type="signal peptide" evidence="11">
    <location>
        <begin position="1"/>
        <end position="22"/>
    </location>
</feature>
<keyword evidence="7" id="KW-0833">Ubl conjugation pathway</keyword>
<evidence type="ECO:0000259" key="13">
    <source>
        <dbReference type="Pfam" id="PF25333"/>
    </source>
</evidence>
<accession>A0A0E0FH23</accession>
<evidence type="ECO:0000256" key="4">
    <source>
        <dbReference type="ARBA" id="ARBA00012483"/>
    </source>
</evidence>
<dbReference type="OMA" id="EVKKECA"/>
<reference evidence="14" key="2">
    <citation type="submission" date="2018-04" db="EMBL/GenBank/DDBJ databases">
        <title>OnivRS2 (Oryza nivara Reference Sequence Version 2).</title>
        <authorList>
            <person name="Zhang J."/>
            <person name="Kudrna D."/>
            <person name="Lee S."/>
            <person name="Talag J."/>
            <person name="Rajasekar S."/>
            <person name="Welchert J."/>
            <person name="Hsing Y.-I."/>
            <person name="Wing R.A."/>
        </authorList>
    </citation>
    <scope>NUCLEOTIDE SEQUENCE [LARGE SCALE GENOMIC DNA]</scope>
</reference>
<keyword evidence="8 10" id="KW-1133">Transmembrane helix</keyword>
<comment type="pathway">
    <text evidence="3">Protein modification; protein ubiquitination.</text>
</comment>
<evidence type="ECO:0000259" key="12">
    <source>
        <dbReference type="Pfam" id="PF11145"/>
    </source>
</evidence>
<feature type="chain" id="PRO_5002359072" description="RING-type E3 ubiquitin transferase" evidence="11">
    <location>
        <begin position="23"/>
        <end position="1093"/>
    </location>
</feature>
<dbReference type="EC" id="2.3.2.27" evidence="4"/>
<evidence type="ECO:0000256" key="2">
    <source>
        <dbReference type="ARBA" id="ARBA00004127"/>
    </source>
</evidence>
<feature type="domain" description="SWEET-like" evidence="12">
    <location>
        <begin position="744"/>
        <end position="1042"/>
    </location>
</feature>
<feature type="transmembrane region" description="Helical" evidence="10">
    <location>
        <begin position="886"/>
        <end position="907"/>
    </location>
</feature>
<dbReference type="Gramene" id="ONIVA01G05620.1">
    <property type="protein sequence ID" value="ONIVA01G05620.1"/>
    <property type="gene ID" value="ONIVA01G05620"/>
</dbReference>
<feature type="domain" description="DUF2921" evidence="13">
    <location>
        <begin position="53"/>
        <end position="274"/>
    </location>
</feature>
<comment type="subcellular location">
    <subcellularLocation>
        <location evidence="2">Endomembrane system</location>
        <topology evidence="2">Multi-pass membrane protein</topology>
    </subcellularLocation>
</comment>
<dbReference type="InterPro" id="IPR021319">
    <property type="entry name" value="DUF2921"/>
</dbReference>
<dbReference type="GO" id="GO:0012505">
    <property type="term" value="C:endomembrane system"/>
    <property type="evidence" value="ECO:0007669"/>
    <property type="project" value="UniProtKB-SubCell"/>
</dbReference>
<dbReference type="GO" id="GO:0061630">
    <property type="term" value="F:ubiquitin protein ligase activity"/>
    <property type="evidence" value="ECO:0007669"/>
    <property type="project" value="UniProtKB-EC"/>
</dbReference>
<comment type="catalytic activity">
    <reaction evidence="1">
        <text>S-ubiquitinyl-[E2 ubiquitin-conjugating enzyme]-L-cysteine + [acceptor protein]-L-lysine = [E2 ubiquitin-conjugating enzyme]-L-cysteine + N(6)-ubiquitinyl-[acceptor protein]-L-lysine.</text>
        <dbReference type="EC" id="2.3.2.27"/>
    </reaction>
</comment>
<evidence type="ECO:0000256" key="1">
    <source>
        <dbReference type="ARBA" id="ARBA00000900"/>
    </source>
</evidence>
<keyword evidence="5" id="KW-0808">Transferase</keyword>
<dbReference type="HOGENOM" id="CLU_010568_0_0_1"/>
<evidence type="ECO:0000256" key="7">
    <source>
        <dbReference type="ARBA" id="ARBA00022786"/>
    </source>
</evidence>
<protein>
    <recommendedName>
        <fullName evidence="4">RING-type E3 ubiquitin transferase</fullName>
        <ecNumber evidence="4">2.3.2.27</ecNumber>
    </recommendedName>
</protein>
<proteinExistence type="predicted"/>